<dbReference type="HOGENOM" id="CLU_071117_1_0_3"/>
<name>E0U6C4_GLOV7</name>
<dbReference type="EMBL" id="CP002198">
    <property type="protein sequence ID" value="ADN13567.1"/>
    <property type="molecule type" value="Genomic_DNA"/>
</dbReference>
<feature type="transmembrane region" description="Helical" evidence="1">
    <location>
        <begin position="206"/>
        <end position="225"/>
    </location>
</feature>
<evidence type="ECO:0000313" key="2">
    <source>
        <dbReference type="EMBL" id="ADN13567.1"/>
    </source>
</evidence>
<evidence type="ECO:0000313" key="3">
    <source>
        <dbReference type="Proteomes" id="UP000008206"/>
    </source>
</evidence>
<dbReference type="Pfam" id="PF03596">
    <property type="entry name" value="Cad"/>
    <property type="match status" value="1"/>
</dbReference>
<keyword evidence="1" id="KW-1133">Transmembrane helix</keyword>
<keyword evidence="1" id="KW-0472">Membrane</keyword>
<proteinExistence type="predicted"/>
<sequence length="244" mass="26777">MTETLTAIPVGMTAFCATNLDDILVLLLFFAQVNGAFRRRHIVAGQYLGFSALVLASLPGFFGSMFLPRPWIGLLGIVPIAIGLSRWFNPDDDDSEETLSETPSLENSFFSSILSPQTYGVAAITIANGGDNIGIYVPLFANSSWERLLVMLGVFFLLVGVWCYIAYQLTRLRVIADNLTRYGNILIPFVLIGLGILILIDSHTLEHRGLTVLALIIGGWCLITLNRKTESYSCPVIAAEEEQT</sequence>
<gene>
    <name evidence="2" type="ordered locus">Cyan7822_1576</name>
</gene>
<dbReference type="InterPro" id="IPR004676">
    <property type="entry name" value="Cd-R_transporter"/>
</dbReference>
<dbReference type="eggNOG" id="COG4300">
    <property type="taxonomic scope" value="Bacteria"/>
</dbReference>
<feature type="transmembrane region" description="Helical" evidence="1">
    <location>
        <begin position="148"/>
        <end position="167"/>
    </location>
</feature>
<dbReference type="RefSeq" id="WP_013321674.1">
    <property type="nucleotide sequence ID" value="NC_014501.1"/>
</dbReference>
<dbReference type="STRING" id="497965.Cyan7822_1576"/>
<keyword evidence="1" id="KW-0812">Transmembrane</keyword>
<feature type="transmembrane region" description="Helical" evidence="1">
    <location>
        <begin position="6"/>
        <end position="30"/>
    </location>
</feature>
<keyword evidence="3" id="KW-1185">Reference proteome</keyword>
<dbReference type="OrthoDB" id="512191at2"/>
<feature type="transmembrane region" description="Helical" evidence="1">
    <location>
        <begin position="71"/>
        <end position="88"/>
    </location>
</feature>
<feature type="transmembrane region" description="Helical" evidence="1">
    <location>
        <begin position="179"/>
        <end position="200"/>
    </location>
</feature>
<dbReference type="Proteomes" id="UP000008206">
    <property type="component" value="Chromosome"/>
</dbReference>
<dbReference type="AlphaFoldDB" id="E0U6C4"/>
<dbReference type="KEGG" id="cyj:Cyan7822_1576"/>
<reference evidence="3" key="1">
    <citation type="journal article" date="2011" name="MBio">
        <title>Novel metabolic attributes of the genus Cyanothece, comprising a group of unicellular nitrogen-fixing Cyanobacteria.</title>
        <authorList>
            <person name="Bandyopadhyay A."/>
            <person name="Elvitigala T."/>
            <person name="Welsh E."/>
            <person name="Stockel J."/>
            <person name="Liberton M."/>
            <person name="Min H."/>
            <person name="Sherman L.A."/>
            <person name="Pakrasi H.B."/>
        </authorList>
    </citation>
    <scope>NUCLEOTIDE SEQUENCE [LARGE SCALE GENOMIC DNA]</scope>
    <source>
        <strain evidence="3">PCC 7822</strain>
    </source>
</reference>
<evidence type="ECO:0000256" key="1">
    <source>
        <dbReference type="SAM" id="Phobius"/>
    </source>
</evidence>
<feature type="transmembrane region" description="Helical" evidence="1">
    <location>
        <begin position="42"/>
        <end position="65"/>
    </location>
</feature>
<accession>E0U6C4</accession>
<organism evidence="2 3">
    <name type="scientific">Gloeothece verrucosa (strain PCC 7822)</name>
    <name type="common">Cyanothece sp. (strain PCC 7822)</name>
    <dbReference type="NCBI Taxonomy" id="497965"/>
    <lineage>
        <taxon>Bacteria</taxon>
        <taxon>Bacillati</taxon>
        <taxon>Cyanobacteriota</taxon>
        <taxon>Cyanophyceae</taxon>
        <taxon>Oscillatoriophycideae</taxon>
        <taxon>Chroococcales</taxon>
        <taxon>Aphanothecaceae</taxon>
        <taxon>Gloeothece</taxon>
        <taxon>Gloeothece verrucosa</taxon>
    </lineage>
</organism>
<protein>
    <submittedName>
        <fullName evidence="2">Cadmium resistance transporter</fullName>
    </submittedName>
</protein>